<dbReference type="EMBL" id="BGZK01000076">
    <property type="protein sequence ID" value="GBP16067.1"/>
    <property type="molecule type" value="Genomic_DNA"/>
</dbReference>
<accession>A0A4C1TQ21</accession>
<sequence>MAQNMVHSVPAVPGRHLIGHLTPIISRSCSVKRESLSRHGSTDEILASVQSGRYWRNNTKPDIIPINGSVQDVSDAARTKERRRSRRSRPATAHGFPEISITNQTDAKSIRKKYHTLKSLVYTEPVESIKEMRERPRSAGSTLREKGCMTRPSLLETLDFINGVKDALCVEESSASDVEDTVWGIEDEWLMNQAAPLNILARRSAGGTHYLALGDLIVALLHRGKFTILQELCGWLGEAREGALFALHRLARAARTRSTDRTSNGCEIAISVACMACGALWLHYLKLPETQEVAIEAGQRYRTRPPDYFSGDETSQTPVKLRETRSQVKVQPKQRHSDYLPPKRLQELEEHLSQLELIQARLNSQNNISTPYKSTTNMLNESYTGIINPIYDIKKIPKDKFSNKRSKSLGRSTSAKRPGLEVTRYNITLGHKSGTRTNDVVRAINGTTGETGLDTKNGFFQRTNSSSSVVGDSYTIKDAVANLLRHKYGPAPPVRYYTRKEFRSELTASVFVFRPASESSDSLFPSIKYQIPSQEVGNALLTSLRLRVFMGGDDHLLLWLT</sequence>
<organism evidence="2 3">
    <name type="scientific">Eumeta variegata</name>
    <name type="common">Bagworm moth</name>
    <name type="synonym">Eumeta japonica</name>
    <dbReference type="NCBI Taxonomy" id="151549"/>
    <lineage>
        <taxon>Eukaryota</taxon>
        <taxon>Metazoa</taxon>
        <taxon>Ecdysozoa</taxon>
        <taxon>Arthropoda</taxon>
        <taxon>Hexapoda</taxon>
        <taxon>Insecta</taxon>
        <taxon>Pterygota</taxon>
        <taxon>Neoptera</taxon>
        <taxon>Endopterygota</taxon>
        <taxon>Lepidoptera</taxon>
        <taxon>Glossata</taxon>
        <taxon>Ditrysia</taxon>
        <taxon>Tineoidea</taxon>
        <taxon>Psychidae</taxon>
        <taxon>Oiketicinae</taxon>
        <taxon>Eumeta</taxon>
    </lineage>
</organism>
<name>A0A4C1TQ21_EUMVA</name>
<protein>
    <submittedName>
        <fullName evidence="2">Uncharacterized protein</fullName>
    </submittedName>
</protein>
<dbReference type="AlphaFoldDB" id="A0A4C1TQ21"/>
<dbReference type="Proteomes" id="UP000299102">
    <property type="component" value="Unassembled WGS sequence"/>
</dbReference>
<keyword evidence="3" id="KW-1185">Reference proteome</keyword>
<proteinExistence type="predicted"/>
<feature type="compositionally biased region" description="Basic residues" evidence="1">
    <location>
        <begin position="80"/>
        <end position="89"/>
    </location>
</feature>
<evidence type="ECO:0000313" key="2">
    <source>
        <dbReference type="EMBL" id="GBP16067.1"/>
    </source>
</evidence>
<evidence type="ECO:0000256" key="1">
    <source>
        <dbReference type="SAM" id="MobiDB-lite"/>
    </source>
</evidence>
<evidence type="ECO:0000313" key="3">
    <source>
        <dbReference type="Proteomes" id="UP000299102"/>
    </source>
</evidence>
<feature type="region of interest" description="Disordered" evidence="1">
    <location>
        <begin position="58"/>
        <end position="97"/>
    </location>
</feature>
<gene>
    <name evidence="2" type="ORF">EVAR_94407_1</name>
</gene>
<comment type="caution">
    <text evidence="2">The sequence shown here is derived from an EMBL/GenBank/DDBJ whole genome shotgun (WGS) entry which is preliminary data.</text>
</comment>
<reference evidence="2 3" key="1">
    <citation type="journal article" date="2019" name="Commun. Biol.">
        <title>The bagworm genome reveals a unique fibroin gene that provides high tensile strength.</title>
        <authorList>
            <person name="Kono N."/>
            <person name="Nakamura H."/>
            <person name="Ohtoshi R."/>
            <person name="Tomita M."/>
            <person name="Numata K."/>
            <person name="Arakawa K."/>
        </authorList>
    </citation>
    <scope>NUCLEOTIDE SEQUENCE [LARGE SCALE GENOMIC DNA]</scope>
</reference>
<dbReference type="OrthoDB" id="5948335at2759"/>